<keyword evidence="3 7" id="KW-0812">Transmembrane</keyword>
<reference evidence="9" key="1">
    <citation type="journal article" date="2020" name="mSystems">
        <title>Genome- and Community-Level Interaction Insights into Carbon Utilization and Element Cycling Functions of Hydrothermarchaeota in Hydrothermal Sediment.</title>
        <authorList>
            <person name="Zhou Z."/>
            <person name="Liu Y."/>
            <person name="Xu W."/>
            <person name="Pan J."/>
            <person name="Luo Z.H."/>
            <person name="Li M."/>
        </authorList>
    </citation>
    <scope>NUCLEOTIDE SEQUENCE [LARGE SCALE GENOMIC DNA]</scope>
    <source>
        <strain evidence="9">SpSt-1220</strain>
    </source>
</reference>
<feature type="transmembrane region" description="Helical" evidence="7">
    <location>
        <begin position="37"/>
        <end position="58"/>
    </location>
</feature>
<dbReference type="EMBL" id="DSDO01000018">
    <property type="protein sequence ID" value="HDR46108.1"/>
    <property type="molecule type" value="Genomic_DNA"/>
</dbReference>
<evidence type="ECO:0000313" key="9">
    <source>
        <dbReference type="EMBL" id="HDR46108.1"/>
    </source>
</evidence>
<dbReference type="SUPFAM" id="SSF103473">
    <property type="entry name" value="MFS general substrate transporter"/>
    <property type="match status" value="1"/>
</dbReference>
<keyword evidence="4 7" id="KW-1133">Transmembrane helix</keyword>
<evidence type="ECO:0000256" key="6">
    <source>
        <dbReference type="SAM" id="MobiDB-lite"/>
    </source>
</evidence>
<name>A0A831LHD7_9BACT</name>
<feature type="transmembrane region" description="Helical" evidence="7">
    <location>
        <begin position="103"/>
        <end position="127"/>
    </location>
</feature>
<feature type="transmembrane region" description="Helical" evidence="7">
    <location>
        <begin position="345"/>
        <end position="365"/>
    </location>
</feature>
<sequence length="481" mass="51217">MEAVIRSSDRSSAPGKSLMSKTSSQACAGDPRFQRRIVLVMAFTVFLSVLNGTMFNVAVPDIRRQFGLTPTEVSWMVTGYIVVFALASVTYGKLADIYPVRRLVSIGLLLFNAGALLGFLSAAAYPLVVAARLLQAAGGGAVPALSMLVATRYFSSDDRGRVLGAMAATVAFAAGVGPIVGGGIAGALHWRYLFLLSLITLLSLVAFRRLLPQEDSRPSSFDLTGALLLAFAAGALLAWISRAPWWLLPFAAIASIWFWLHIHRVSHPFAPPQLLTGKLYRNALITVFLAVGPVFGMFLTVPLQLRALHDLPTLKIGLVIFPGALSAAVLGFLGGRLADRHGSVAMVHTGLGLLAAGFIIMAAVVGRDPRLLSLALVIGYTGFSFIQSSLAKAVSTTLAPAQTGVGMGLYNLTFFTAGAFGTATAGRLLEILLHFSGNQTAQPWHYQSVFVISAATLILASLFFQWTFRHQGGPDRDRSSP</sequence>
<dbReference type="AlphaFoldDB" id="A0A831LHD7"/>
<dbReference type="Gene3D" id="1.20.1250.20">
    <property type="entry name" value="MFS general substrate transporter like domains"/>
    <property type="match status" value="1"/>
</dbReference>
<keyword evidence="2" id="KW-0813">Transport</keyword>
<feature type="domain" description="Major facilitator superfamily (MFS) profile" evidence="8">
    <location>
        <begin position="37"/>
        <end position="472"/>
    </location>
</feature>
<comment type="subcellular location">
    <subcellularLocation>
        <location evidence="1">Membrane</location>
        <topology evidence="1">Multi-pass membrane protein</topology>
    </subcellularLocation>
</comment>
<evidence type="ECO:0000256" key="1">
    <source>
        <dbReference type="ARBA" id="ARBA00004141"/>
    </source>
</evidence>
<comment type="caution">
    <text evidence="9">The sequence shown here is derived from an EMBL/GenBank/DDBJ whole genome shotgun (WGS) entry which is preliminary data.</text>
</comment>
<dbReference type="PANTHER" id="PTHR42718">
    <property type="entry name" value="MAJOR FACILITATOR SUPERFAMILY MULTIDRUG TRANSPORTER MFSC"/>
    <property type="match status" value="1"/>
</dbReference>
<organism evidence="9">
    <name type="scientific">Geoalkalibacter subterraneus</name>
    <dbReference type="NCBI Taxonomy" id="483547"/>
    <lineage>
        <taxon>Bacteria</taxon>
        <taxon>Pseudomonadati</taxon>
        <taxon>Thermodesulfobacteriota</taxon>
        <taxon>Desulfuromonadia</taxon>
        <taxon>Desulfuromonadales</taxon>
        <taxon>Geoalkalibacteraceae</taxon>
        <taxon>Geoalkalibacter</taxon>
    </lineage>
</organism>
<dbReference type="Proteomes" id="UP000886162">
    <property type="component" value="Unassembled WGS sequence"/>
</dbReference>
<feature type="transmembrane region" description="Helical" evidence="7">
    <location>
        <begin position="73"/>
        <end position="91"/>
    </location>
</feature>
<keyword evidence="5 7" id="KW-0472">Membrane</keyword>
<dbReference type="Gene3D" id="1.20.1720.10">
    <property type="entry name" value="Multidrug resistance protein D"/>
    <property type="match status" value="1"/>
</dbReference>
<dbReference type="GO" id="GO:0016020">
    <property type="term" value="C:membrane"/>
    <property type="evidence" value="ECO:0007669"/>
    <property type="project" value="UniProtKB-SubCell"/>
</dbReference>
<dbReference type="InterPro" id="IPR020846">
    <property type="entry name" value="MFS_dom"/>
</dbReference>
<dbReference type="CDD" id="cd17321">
    <property type="entry name" value="MFS_MMR_MDR_like"/>
    <property type="match status" value="1"/>
</dbReference>
<evidence type="ECO:0000256" key="7">
    <source>
        <dbReference type="SAM" id="Phobius"/>
    </source>
</evidence>
<feature type="transmembrane region" description="Helical" evidence="7">
    <location>
        <begin position="371"/>
        <end position="388"/>
    </location>
</feature>
<dbReference type="PRINTS" id="PR01036">
    <property type="entry name" value="TCRTETB"/>
</dbReference>
<dbReference type="PANTHER" id="PTHR42718:SF9">
    <property type="entry name" value="MAJOR FACILITATOR SUPERFAMILY MULTIDRUG TRANSPORTER MFSC"/>
    <property type="match status" value="1"/>
</dbReference>
<evidence type="ECO:0000259" key="8">
    <source>
        <dbReference type="PROSITE" id="PS50850"/>
    </source>
</evidence>
<feature type="transmembrane region" description="Helical" evidence="7">
    <location>
        <begin position="313"/>
        <end position="333"/>
    </location>
</feature>
<feature type="transmembrane region" description="Helical" evidence="7">
    <location>
        <begin position="246"/>
        <end position="262"/>
    </location>
</feature>
<accession>A0A831LHD7</accession>
<evidence type="ECO:0000256" key="4">
    <source>
        <dbReference type="ARBA" id="ARBA00022989"/>
    </source>
</evidence>
<dbReference type="Pfam" id="PF07690">
    <property type="entry name" value="MFS_1"/>
    <property type="match status" value="1"/>
</dbReference>
<feature type="transmembrane region" description="Helical" evidence="7">
    <location>
        <begin position="190"/>
        <end position="211"/>
    </location>
</feature>
<feature type="transmembrane region" description="Helical" evidence="7">
    <location>
        <begin position="449"/>
        <end position="468"/>
    </location>
</feature>
<evidence type="ECO:0000256" key="5">
    <source>
        <dbReference type="ARBA" id="ARBA00023136"/>
    </source>
</evidence>
<protein>
    <submittedName>
        <fullName evidence="9">MFS transporter</fullName>
    </submittedName>
</protein>
<evidence type="ECO:0000256" key="2">
    <source>
        <dbReference type="ARBA" id="ARBA00022448"/>
    </source>
</evidence>
<proteinExistence type="predicted"/>
<evidence type="ECO:0000256" key="3">
    <source>
        <dbReference type="ARBA" id="ARBA00022692"/>
    </source>
</evidence>
<dbReference type="PROSITE" id="PS50850">
    <property type="entry name" value="MFS"/>
    <property type="match status" value="1"/>
</dbReference>
<dbReference type="GO" id="GO:0022857">
    <property type="term" value="F:transmembrane transporter activity"/>
    <property type="evidence" value="ECO:0007669"/>
    <property type="project" value="InterPro"/>
</dbReference>
<dbReference type="InterPro" id="IPR011701">
    <property type="entry name" value="MFS"/>
</dbReference>
<gene>
    <name evidence="9" type="ORF">ENN94_00235</name>
</gene>
<feature type="transmembrane region" description="Helical" evidence="7">
    <location>
        <begin position="162"/>
        <end position="184"/>
    </location>
</feature>
<feature type="transmembrane region" description="Helical" evidence="7">
    <location>
        <begin position="223"/>
        <end position="240"/>
    </location>
</feature>
<feature type="region of interest" description="Disordered" evidence="6">
    <location>
        <begin position="1"/>
        <end position="24"/>
    </location>
</feature>
<dbReference type="InterPro" id="IPR036259">
    <property type="entry name" value="MFS_trans_sf"/>
</dbReference>
<feature type="transmembrane region" description="Helical" evidence="7">
    <location>
        <begin position="133"/>
        <end position="150"/>
    </location>
</feature>
<feature type="transmembrane region" description="Helical" evidence="7">
    <location>
        <begin position="409"/>
        <end position="429"/>
    </location>
</feature>
<feature type="transmembrane region" description="Helical" evidence="7">
    <location>
        <begin position="283"/>
        <end position="301"/>
    </location>
</feature>